<dbReference type="PhylomeDB" id="B4INI9"/>
<dbReference type="AlphaFoldDB" id="B4INI9"/>
<dbReference type="HOGENOM" id="CLU_122092_0_0_1"/>
<gene>
    <name evidence="1" type="primary">Dsec\GM23226</name>
    <name evidence="1" type="ORF">Dsec_GM23226</name>
</gene>
<name>B4INI9_DROSE</name>
<dbReference type="Proteomes" id="UP000001292">
    <property type="component" value="Unassembled WGS sequence"/>
</dbReference>
<accession>B4INI9</accession>
<protein>
    <submittedName>
        <fullName evidence="1">GM23226</fullName>
    </submittedName>
</protein>
<evidence type="ECO:0000313" key="1">
    <source>
        <dbReference type="EMBL" id="EDW51572.1"/>
    </source>
</evidence>
<reference evidence="1 2" key="1">
    <citation type="journal article" date="2007" name="Nature">
        <title>Evolution of genes and genomes on the Drosophila phylogeny.</title>
        <authorList>
            <consortium name="Drosophila 12 Genomes Consortium"/>
            <person name="Clark A.G."/>
            <person name="Eisen M.B."/>
            <person name="Smith D.R."/>
            <person name="Bergman C.M."/>
            <person name="Oliver B."/>
            <person name="Markow T.A."/>
            <person name="Kaufman T.C."/>
            <person name="Kellis M."/>
            <person name="Gelbart W."/>
            <person name="Iyer V.N."/>
            <person name="Pollard D.A."/>
            <person name="Sackton T.B."/>
            <person name="Larracuente A.M."/>
            <person name="Singh N.D."/>
            <person name="Abad J.P."/>
            <person name="Abt D.N."/>
            <person name="Adryan B."/>
            <person name="Aguade M."/>
            <person name="Akashi H."/>
            <person name="Anderson W.W."/>
            <person name="Aquadro C.F."/>
            <person name="Ardell D.H."/>
            <person name="Arguello R."/>
            <person name="Artieri C.G."/>
            <person name="Barbash D.A."/>
            <person name="Barker D."/>
            <person name="Barsanti P."/>
            <person name="Batterham P."/>
            <person name="Batzoglou S."/>
            <person name="Begun D."/>
            <person name="Bhutkar A."/>
            <person name="Blanco E."/>
            <person name="Bosak S.A."/>
            <person name="Bradley R.K."/>
            <person name="Brand A.D."/>
            <person name="Brent M.R."/>
            <person name="Brooks A.N."/>
            <person name="Brown R.H."/>
            <person name="Butlin R.K."/>
            <person name="Caggese C."/>
            <person name="Calvi B.R."/>
            <person name="Bernardo de Carvalho A."/>
            <person name="Caspi A."/>
            <person name="Castrezana S."/>
            <person name="Celniker S.E."/>
            <person name="Chang J.L."/>
            <person name="Chapple C."/>
            <person name="Chatterji S."/>
            <person name="Chinwalla A."/>
            <person name="Civetta A."/>
            <person name="Clifton S.W."/>
            <person name="Comeron J.M."/>
            <person name="Costello J.C."/>
            <person name="Coyne J.A."/>
            <person name="Daub J."/>
            <person name="David R.G."/>
            <person name="Delcher A.L."/>
            <person name="Delehaunty K."/>
            <person name="Do C.B."/>
            <person name="Ebling H."/>
            <person name="Edwards K."/>
            <person name="Eickbush T."/>
            <person name="Evans J.D."/>
            <person name="Filipski A."/>
            <person name="Findeiss S."/>
            <person name="Freyhult E."/>
            <person name="Fulton L."/>
            <person name="Fulton R."/>
            <person name="Garcia A.C."/>
            <person name="Gardiner A."/>
            <person name="Garfield D.A."/>
            <person name="Garvin B.E."/>
            <person name="Gibson G."/>
            <person name="Gilbert D."/>
            <person name="Gnerre S."/>
            <person name="Godfrey J."/>
            <person name="Good R."/>
            <person name="Gotea V."/>
            <person name="Gravely B."/>
            <person name="Greenberg A.J."/>
            <person name="Griffiths-Jones S."/>
            <person name="Gross S."/>
            <person name="Guigo R."/>
            <person name="Gustafson E.A."/>
            <person name="Haerty W."/>
            <person name="Hahn M.W."/>
            <person name="Halligan D.L."/>
            <person name="Halpern A.L."/>
            <person name="Halter G.M."/>
            <person name="Han M.V."/>
            <person name="Heger A."/>
            <person name="Hillier L."/>
            <person name="Hinrichs A.S."/>
            <person name="Holmes I."/>
            <person name="Hoskins R.A."/>
            <person name="Hubisz M.J."/>
            <person name="Hultmark D."/>
            <person name="Huntley M.A."/>
            <person name="Jaffe D.B."/>
            <person name="Jagadeeshan S."/>
            <person name="Jeck W.R."/>
            <person name="Johnson J."/>
            <person name="Jones C.D."/>
            <person name="Jordan W.C."/>
            <person name="Karpen G.H."/>
            <person name="Kataoka E."/>
            <person name="Keightley P.D."/>
            <person name="Kheradpour P."/>
            <person name="Kirkness E.F."/>
            <person name="Koerich L.B."/>
            <person name="Kristiansen K."/>
            <person name="Kudrna D."/>
            <person name="Kulathinal R.J."/>
            <person name="Kumar S."/>
            <person name="Kwok R."/>
            <person name="Lander E."/>
            <person name="Langley C.H."/>
            <person name="Lapoint R."/>
            <person name="Lazzaro B.P."/>
            <person name="Lee S.J."/>
            <person name="Levesque L."/>
            <person name="Li R."/>
            <person name="Lin C.F."/>
            <person name="Lin M.F."/>
            <person name="Lindblad-Toh K."/>
            <person name="Llopart A."/>
            <person name="Long M."/>
            <person name="Low L."/>
            <person name="Lozovsky E."/>
            <person name="Lu J."/>
            <person name="Luo M."/>
            <person name="Machado C.A."/>
            <person name="Makalowski W."/>
            <person name="Marzo M."/>
            <person name="Matsuda M."/>
            <person name="Matzkin L."/>
            <person name="McAllister B."/>
            <person name="McBride C.S."/>
            <person name="McKernan B."/>
            <person name="McKernan K."/>
            <person name="Mendez-Lago M."/>
            <person name="Minx P."/>
            <person name="Mollenhauer M.U."/>
            <person name="Montooth K."/>
            <person name="Mount S.M."/>
            <person name="Mu X."/>
            <person name="Myers E."/>
            <person name="Negre B."/>
            <person name="Newfeld S."/>
            <person name="Nielsen R."/>
            <person name="Noor M.A."/>
            <person name="O'Grady P."/>
            <person name="Pachter L."/>
            <person name="Papaceit M."/>
            <person name="Parisi M.J."/>
            <person name="Parisi M."/>
            <person name="Parts L."/>
            <person name="Pedersen J.S."/>
            <person name="Pesole G."/>
            <person name="Phillippy A.M."/>
            <person name="Ponting C.P."/>
            <person name="Pop M."/>
            <person name="Porcelli D."/>
            <person name="Powell J.R."/>
            <person name="Prohaska S."/>
            <person name="Pruitt K."/>
            <person name="Puig M."/>
            <person name="Quesneville H."/>
            <person name="Ram K.R."/>
            <person name="Rand D."/>
            <person name="Rasmussen M.D."/>
            <person name="Reed L.K."/>
            <person name="Reenan R."/>
            <person name="Reily A."/>
            <person name="Remington K.A."/>
            <person name="Rieger T.T."/>
            <person name="Ritchie M.G."/>
            <person name="Robin C."/>
            <person name="Rogers Y.H."/>
            <person name="Rohde C."/>
            <person name="Rozas J."/>
            <person name="Rubenfield M.J."/>
            <person name="Ruiz A."/>
            <person name="Russo S."/>
            <person name="Salzberg S.L."/>
            <person name="Sanchez-Gracia A."/>
            <person name="Saranga D.J."/>
            <person name="Sato H."/>
            <person name="Schaeffer S.W."/>
            <person name="Schatz M.C."/>
            <person name="Schlenke T."/>
            <person name="Schwartz R."/>
            <person name="Segarra C."/>
            <person name="Singh R.S."/>
            <person name="Sirot L."/>
            <person name="Sirota M."/>
            <person name="Sisneros N.B."/>
            <person name="Smith C.D."/>
            <person name="Smith T.F."/>
            <person name="Spieth J."/>
            <person name="Stage D.E."/>
            <person name="Stark A."/>
            <person name="Stephan W."/>
            <person name="Strausberg R.L."/>
            <person name="Strempel S."/>
            <person name="Sturgill D."/>
            <person name="Sutton G."/>
            <person name="Sutton G.G."/>
            <person name="Tao W."/>
            <person name="Teichmann S."/>
            <person name="Tobari Y.N."/>
            <person name="Tomimura Y."/>
            <person name="Tsolas J.M."/>
            <person name="Valente V.L."/>
            <person name="Venter E."/>
            <person name="Venter J.C."/>
            <person name="Vicario S."/>
            <person name="Vieira F.G."/>
            <person name="Vilella A.J."/>
            <person name="Villasante A."/>
            <person name="Walenz B."/>
            <person name="Wang J."/>
            <person name="Wasserman M."/>
            <person name="Watts T."/>
            <person name="Wilson D."/>
            <person name="Wilson R.K."/>
            <person name="Wing R.A."/>
            <person name="Wolfner M.F."/>
            <person name="Wong A."/>
            <person name="Wong G.K."/>
            <person name="Wu C.I."/>
            <person name="Wu G."/>
            <person name="Yamamoto D."/>
            <person name="Yang H.P."/>
            <person name="Yang S.P."/>
            <person name="Yorke J.A."/>
            <person name="Yoshida K."/>
            <person name="Zdobnov E."/>
            <person name="Zhang P."/>
            <person name="Zhang Y."/>
            <person name="Zimin A.V."/>
            <person name="Baldwin J."/>
            <person name="Abdouelleil A."/>
            <person name="Abdulkadir J."/>
            <person name="Abebe A."/>
            <person name="Abera B."/>
            <person name="Abreu J."/>
            <person name="Acer S.C."/>
            <person name="Aftuck L."/>
            <person name="Alexander A."/>
            <person name="An P."/>
            <person name="Anderson E."/>
            <person name="Anderson S."/>
            <person name="Arachi H."/>
            <person name="Azer M."/>
            <person name="Bachantsang P."/>
            <person name="Barry A."/>
            <person name="Bayul T."/>
            <person name="Berlin A."/>
            <person name="Bessette D."/>
            <person name="Bloom T."/>
            <person name="Blye J."/>
            <person name="Boguslavskiy L."/>
            <person name="Bonnet C."/>
            <person name="Boukhgalter B."/>
            <person name="Bourzgui I."/>
            <person name="Brown A."/>
            <person name="Cahill P."/>
            <person name="Channer S."/>
            <person name="Cheshatsang Y."/>
            <person name="Chuda L."/>
            <person name="Citroen M."/>
            <person name="Collymore A."/>
            <person name="Cooke P."/>
            <person name="Costello M."/>
            <person name="D'Aco K."/>
            <person name="Daza R."/>
            <person name="De Haan G."/>
            <person name="DeGray S."/>
            <person name="DeMaso C."/>
            <person name="Dhargay N."/>
            <person name="Dooley K."/>
            <person name="Dooley E."/>
            <person name="Doricent M."/>
            <person name="Dorje P."/>
            <person name="Dorjee K."/>
            <person name="Dupes A."/>
            <person name="Elong R."/>
            <person name="Falk J."/>
            <person name="Farina A."/>
            <person name="Faro S."/>
            <person name="Ferguson D."/>
            <person name="Fisher S."/>
            <person name="Foley C.D."/>
            <person name="Franke A."/>
            <person name="Friedrich D."/>
            <person name="Gadbois L."/>
            <person name="Gearin G."/>
            <person name="Gearin C.R."/>
            <person name="Giannoukos G."/>
            <person name="Goode T."/>
            <person name="Graham J."/>
            <person name="Grandbois E."/>
            <person name="Grewal S."/>
            <person name="Gyaltsen K."/>
            <person name="Hafez N."/>
            <person name="Hagos B."/>
            <person name="Hall J."/>
            <person name="Henson C."/>
            <person name="Hollinger A."/>
            <person name="Honan T."/>
            <person name="Huard M.D."/>
            <person name="Hughes L."/>
            <person name="Hurhula B."/>
            <person name="Husby M.E."/>
            <person name="Kamat A."/>
            <person name="Kanga B."/>
            <person name="Kashin S."/>
            <person name="Khazanovich D."/>
            <person name="Kisner P."/>
            <person name="Lance K."/>
            <person name="Lara M."/>
            <person name="Lee W."/>
            <person name="Lennon N."/>
            <person name="Letendre F."/>
            <person name="LeVine R."/>
            <person name="Lipovsky A."/>
            <person name="Liu X."/>
            <person name="Liu J."/>
            <person name="Liu S."/>
            <person name="Lokyitsang T."/>
            <person name="Lokyitsang Y."/>
            <person name="Lubonja R."/>
            <person name="Lui A."/>
            <person name="MacDonald P."/>
            <person name="Magnisalis V."/>
            <person name="Maru K."/>
            <person name="Matthews C."/>
            <person name="McCusker W."/>
            <person name="McDonough S."/>
            <person name="Mehta T."/>
            <person name="Meldrim J."/>
            <person name="Meneus L."/>
            <person name="Mihai O."/>
            <person name="Mihalev A."/>
            <person name="Mihova T."/>
            <person name="Mittelman R."/>
            <person name="Mlenga V."/>
            <person name="Montmayeur A."/>
            <person name="Mulrain L."/>
            <person name="Navidi A."/>
            <person name="Naylor J."/>
            <person name="Negash T."/>
            <person name="Nguyen T."/>
            <person name="Nguyen N."/>
            <person name="Nicol R."/>
            <person name="Norbu C."/>
            <person name="Norbu N."/>
            <person name="Novod N."/>
            <person name="O'Neill B."/>
            <person name="Osman S."/>
            <person name="Markiewicz E."/>
            <person name="Oyono O.L."/>
            <person name="Patti C."/>
            <person name="Phunkhang P."/>
            <person name="Pierre F."/>
            <person name="Priest M."/>
            <person name="Raghuraman S."/>
            <person name="Rege F."/>
            <person name="Reyes R."/>
            <person name="Rise C."/>
            <person name="Rogov P."/>
            <person name="Ross K."/>
            <person name="Ryan E."/>
            <person name="Settipalli S."/>
            <person name="Shea T."/>
            <person name="Sherpa N."/>
            <person name="Shi L."/>
            <person name="Shih D."/>
            <person name="Sparrow T."/>
            <person name="Spaulding J."/>
            <person name="Stalker J."/>
            <person name="Stange-Thomann N."/>
            <person name="Stavropoulos S."/>
            <person name="Stone C."/>
            <person name="Strader C."/>
            <person name="Tesfaye S."/>
            <person name="Thomson T."/>
            <person name="Thoulutsang Y."/>
            <person name="Thoulutsang D."/>
            <person name="Topham K."/>
            <person name="Topping I."/>
            <person name="Tsamla T."/>
            <person name="Vassiliev H."/>
            <person name="Vo A."/>
            <person name="Wangchuk T."/>
            <person name="Wangdi T."/>
            <person name="Weiand M."/>
            <person name="Wilkinson J."/>
            <person name="Wilson A."/>
            <person name="Yadav S."/>
            <person name="Young G."/>
            <person name="Yu Q."/>
            <person name="Zembek L."/>
            <person name="Zhong D."/>
            <person name="Zimmer A."/>
            <person name="Zwirko Z."/>
            <person name="Jaffe D.B."/>
            <person name="Alvarez P."/>
            <person name="Brockman W."/>
            <person name="Butler J."/>
            <person name="Chin C."/>
            <person name="Gnerre S."/>
            <person name="Grabherr M."/>
            <person name="Kleber M."/>
            <person name="Mauceli E."/>
            <person name="MacCallum I."/>
        </authorList>
    </citation>
    <scope>NUCLEOTIDE SEQUENCE [LARGE SCALE GENOMIC DNA]</scope>
    <source>
        <strain evidence="2">Rob3c / Tucson 14021-0248.25</strain>
    </source>
</reference>
<organism evidence="2">
    <name type="scientific">Drosophila sechellia</name>
    <name type="common">Fruit fly</name>
    <dbReference type="NCBI Taxonomy" id="7238"/>
    <lineage>
        <taxon>Eukaryota</taxon>
        <taxon>Metazoa</taxon>
        <taxon>Ecdysozoa</taxon>
        <taxon>Arthropoda</taxon>
        <taxon>Hexapoda</taxon>
        <taxon>Insecta</taxon>
        <taxon>Pterygota</taxon>
        <taxon>Neoptera</taxon>
        <taxon>Endopterygota</taxon>
        <taxon>Diptera</taxon>
        <taxon>Brachycera</taxon>
        <taxon>Muscomorpha</taxon>
        <taxon>Ephydroidea</taxon>
        <taxon>Drosophilidae</taxon>
        <taxon>Drosophila</taxon>
        <taxon>Sophophora</taxon>
    </lineage>
</organism>
<dbReference type="EMBL" id="CH482336">
    <property type="protein sequence ID" value="EDW51572.1"/>
    <property type="molecule type" value="Genomic_DNA"/>
</dbReference>
<sequence>MDCLLGSIVDVDIKHSIRHGGSWQLLKQHSNLMSDRVAQLSAPCQDLIQAIVGYRAERKQTQDISETELDGLADLGLKLATVMATVSATQALSVKRVAPFLLIFTIRQMVATERPTTLFKIQGSQHSEE</sequence>
<dbReference type="STRING" id="7238.B4INI9"/>
<keyword evidence="2" id="KW-1185">Reference proteome</keyword>
<proteinExistence type="predicted"/>
<evidence type="ECO:0000313" key="2">
    <source>
        <dbReference type="Proteomes" id="UP000001292"/>
    </source>
</evidence>